<accession>A0A1N7DP70</accession>
<proteinExistence type="predicted"/>
<sequence length="83" mass="8963">MTETTIDTTDQEFREIVLGLIAEQAAAEVTADSKLSELDLDSLDVVELVHTVKFKFDIALTAFDVIHAGTAGEVADIVVDKRG</sequence>
<evidence type="ECO:0000313" key="3">
    <source>
        <dbReference type="Proteomes" id="UP000186218"/>
    </source>
</evidence>
<evidence type="ECO:0000259" key="1">
    <source>
        <dbReference type="PROSITE" id="PS50075"/>
    </source>
</evidence>
<dbReference type="AlphaFoldDB" id="A0A1N7DP70"/>
<dbReference type="OrthoDB" id="3693977at2"/>
<reference evidence="2 3" key="1">
    <citation type="submission" date="2017-01" db="EMBL/GenBank/DDBJ databases">
        <authorList>
            <person name="Mah S.A."/>
            <person name="Swanson W.J."/>
            <person name="Moy G.W."/>
            <person name="Vacquier V.D."/>
        </authorList>
    </citation>
    <scope>NUCLEOTIDE SEQUENCE [LARGE SCALE GENOMIC DNA]</scope>
    <source>
        <strain evidence="2 3">CPCC 203464</strain>
    </source>
</reference>
<name>A0A1N7DP70_9NOCA</name>
<protein>
    <submittedName>
        <fullName evidence="2">Acyl carrier protein</fullName>
    </submittedName>
</protein>
<dbReference type="STRING" id="1344003.SAMN05445060_0803"/>
<dbReference type="InterPro" id="IPR009081">
    <property type="entry name" value="PP-bd_ACP"/>
</dbReference>
<dbReference type="Proteomes" id="UP000186218">
    <property type="component" value="Unassembled WGS sequence"/>
</dbReference>
<organism evidence="2 3">
    <name type="scientific">Williamsia sterculiae</name>
    <dbReference type="NCBI Taxonomy" id="1344003"/>
    <lineage>
        <taxon>Bacteria</taxon>
        <taxon>Bacillati</taxon>
        <taxon>Actinomycetota</taxon>
        <taxon>Actinomycetes</taxon>
        <taxon>Mycobacteriales</taxon>
        <taxon>Nocardiaceae</taxon>
        <taxon>Williamsia</taxon>
    </lineage>
</organism>
<dbReference type="Pfam" id="PF00550">
    <property type="entry name" value="PP-binding"/>
    <property type="match status" value="1"/>
</dbReference>
<feature type="domain" description="Carrier" evidence="1">
    <location>
        <begin position="4"/>
        <end position="82"/>
    </location>
</feature>
<evidence type="ECO:0000313" key="2">
    <source>
        <dbReference type="EMBL" id="SIR77672.1"/>
    </source>
</evidence>
<dbReference type="PROSITE" id="PS50075">
    <property type="entry name" value="CARRIER"/>
    <property type="match status" value="1"/>
</dbReference>
<dbReference type="InterPro" id="IPR036736">
    <property type="entry name" value="ACP-like_sf"/>
</dbReference>
<gene>
    <name evidence="2" type="ORF">SAMN05445060_0803</name>
</gene>
<dbReference type="RefSeq" id="WP_076476778.1">
    <property type="nucleotide sequence ID" value="NZ_FTNT01000002.1"/>
</dbReference>
<dbReference type="EMBL" id="FTNT01000002">
    <property type="protein sequence ID" value="SIR77672.1"/>
    <property type="molecule type" value="Genomic_DNA"/>
</dbReference>
<dbReference type="SUPFAM" id="SSF47336">
    <property type="entry name" value="ACP-like"/>
    <property type="match status" value="1"/>
</dbReference>
<dbReference type="Gene3D" id="1.10.1200.10">
    <property type="entry name" value="ACP-like"/>
    <property type="match status" value="1"/>
</dbReference>
<keyword evidence="3" id="KW-1185">Reference proteome</keyword>